<organism evidence="2 3">
    <name type="scientific">Gloeophyllum trabeum (strain ATCC 11539 / FP-39264 / Madison 617)</name>
    <name type="common">Brown rot fungus</name>
    <dbReference type="NCBI Taxonomy" id="670483"/>
    <lineage>
        <taxon>Eukaryota</taxon>
        <taxon>Fungi</taxon>
        <taxon>Dikarya</taxon>
        <taxon>Basidiomycota</taxon>
        <taxon>Agaricomycotina</taxon>
        <taxon>Agaricomycetes</taxon>
        <taxon>Gloeophyllales</taxon>
        <taxon>Gloeophyllaceae</taxon>
        <taxon>Gloeophyllum</taxon>
    </lineage>
</organism>
<dbReference type="STRING" id="670483.S7Q901"/>
<dbReference type="HOGENOM" id="CLU_017710_0_0_1"/>
<dbReference type="InterPro" id="IPR027974">
    <property type="entry name" value="DUF4470"/>
</dbReference>
<proteinExistence type="predicted"/>
<dbReference type="GeneID" id="19305950"/>
<name>S7Q901_GLOTA</name>
<dbReference type="Proteomes" id="UP000030669">
    <property type="component" value="Unassembled WGS sequence"/>
</dbReference>
<reference evidence="2 3" key="1">
    <citation type="journal article" date="2012" name="Science">
        <title>The Paleozoic origin of enzymatic lignin decomposition reconstructed from 31 fungal genomes.</title>
        <authorList>
            <person name="Floudas D."/>
            <person name="Binder M."/>
            <person name="Riley R."/>
            <person name="Barry K."/>
            <person name="Blanchette R.A."/>
            <person name="Henrissat B."/>
            <person name="Martinez A.T."/>
            <person name="Otillar R."/>
            <person name="Spatafora J.W."/>
            <person name="Yadav J.S."/>
            <person name="Aerts A."/>
            <person name="Benoit I."/>
            <person name="Boyd A."/>
            <person name="Carlson A."/>
            <person name="Copeland A."/>
            <person name="Coutinho P.M."/>
            <person name="de Vries R.P."/>
            <person name="Ferreira P."/>
            <person name="Findley K."/>
            <person name="Foster B."/>
            <person name="Gaskell J."/>
            <person name="Glotzer D."/>
            <person name="Gorecki P."/>
            <person name="Heitman J."/>
            <person name="Hesse C."/>
            <person name="Hori C."/>
            <person name="Igarashi K."/>
            <person name="Jurgens J.A."/>
            <person name="Kallen N."/>
            <person name="Kersten P."/>
            <person name="Kohler A."/>
            <person name="Kuees U."/>
            <person name="Kumar T.K.A."/>
            <person name="Kuo A."/>
            <person name="LaButti K."/>
            <person name="Larrondo L.F."/>
            <person name="Lindquist E."/>
            <person name="Ling A."/>
            <person name="Lombard V."/>
            <person name="Lucas S."/>
            <person name="Lundell T."/>
            <person name="Martin R."/>
            <person name="McLaughlin D.J."/>
            <person name="Morgenstern I."/>
            <person name="Morin E."/>
            <person name="Murat C."/>
            <person name="Nagy L.G."/>
            <person name="Nolan M."/>
            <person name="Ohm R.A."/>
            <person name="Patyshakuliyeva A."/>
            <person name="Rokas A."/>
            <person name="Ruiz-Duenas F.J."/>
            <person name="Sabat G."/>
            <person name="Salamov A."/>
            <person name="Samejima M."/>
            <person name="Schmutz J."/>
            <person name="Slot J.C."/>
            <person name="St John F."/>
            <person name="Stenlid J."/>
            <person name="Sun H."/>
            <person name="Sun S."/>
            <person name="Syed K."/>
            <person name="Tsang A."/>
            <person name="Wiebenga A."/>
            <person name="Young D."/>
            <person name="Pisabarro A."/>
            <person name="Eastwood D.C."/>
            <person name="Martin F."/>
            <person name="Cullen D."/>
            <person name="Grigoriev I.V."/>
            <person name="Hibbett D.S."/>
        </authorList>
    </citation>
    <scope>NUCLEOTIDE SEQUENCE [LARGE SCALE GENOMIC DNA]</scope>
    <source>
        <strain evidence="2 3">ATCC 11539</strain>
    </source>
</reference>
<dbReference type="EMBL" id="KB469300">
    <property type="protein sequence ID" value="EPQ56471.1"/>
    <property type="molecule type" value="Genomic_DNA"/>
</dbReference>
<dbReference type="OrthoDB" id="2423701at2759"/>
<evidence type="ECO:0000313" key="3">
    <source>
        <dbReference type="Proteomes" id="UP000030669"/>
    </source>
</evidence>
<gene>
    <name evidence="2" type="ORF">GLOTRDRAFT_40012</name>
</gene>
<feature type="domain" description="DUF4470" evidence="1">
    <location>
        <begin position="154"/>
        <end position="236"/>
    </location>
</feature>
<evidence type="ECO:0000259" key="1">
    <source>
        <dbReference type="Pfam" id="PF14737"/>
    </source>
</evidence>
<feature type="non-terminal residue" evidence="2">
    <location>
        <position position="1"/>
    </location>
</feature>
<dbReference type="AlphaFoldDB" id="S7Q901"/>
<keyword evidence="3" id="KW-1185">Reference proteome</keyword>
<dbReference type="OMA" id="PHWISEY"/>
<protein>
    <recommendedName>
        <fullName evidence="1">DUF4470 domain-containing protein</fullName>
    </recommendedName>
</protein>
<dbReference type="RefSeq" id="XP_007864810.1">
    <property type="nucleotide sequence ID" value="XM_007866619.1"/>
</dbReference>
<accession>S7Q901</accession>
<dbReference type="eggNOG" id="ENOG502S1W1">
    <property type="taxonomic scope" value="Eukaryota"/>
</dbReference>
<evidence type="ECO:0000313" key="2">
    <source>
        <dbReference type="EMBL" id="EPQ56471.1"/>
    </source>
</evidence>
<dbReference type="KEGG" id="gtr:GLOTRDRAFT_40012"/>
<dbReference type="Pfam" id="PF14737">
    <property type="entry name" value="DUF4470"/>
    <property type="match status" value="1"/>
</dbReference>
<sequence>AQAEEAAPTDPVYPSNLSAALYETGDYISCIDAISRAWKRLSTAYQESNRSLQSRLSLRLAKALCHGIRNGSVKSEDLTRHRELIIALSDPSSFQEAQASDLESAWKEWDKLQPELDDRVEAVTTALGQLSRLPIFKAIGHDDIMSIIDNWGSGFAQPIKLNQLTPAQLSNLSFFFGGVGDARHVFGSLIGFHKAYSKLSSSKRNNARVHMTLCDIHPTALARDLVLFMLVQQLIETSDKVSVLEIKATFMYMMMTTINDLEKRLLDSPPTLPEWLHVDSAAVEPVLDVLKYWKAATKVKTTQKLSMLDSLNLSPAYRAMLDARKQQKREEVQRMMGPMSDVELARLYSLGPDRMGEDPCKGNKLTPKQREKLADYLLDELYVNNTASNSDMIFEESWYELAECYVPPPELWGRHEGFQVFRALTDGKVTASDREIPERVARTWLPNITLFDGATHGDHDYPNMRFDAFQAPRQVLTFNEWSGLEEKAPSSVKRYAPVFLHMSHFLDATMKAVKECGSCLKLEILYGELTQELGKMRFGGDHTRPESFPRHFTRIWLSNVPDYTHGPMNMVLYTLPNLQADHNMSAAASNCLLNTGIWHDDTELIHTYTLLHPHDVPRFLGCRLVHTAAIQDVLVMAPLPLPRPLTELASRWELTAWLTKVLLYTMVPGNPGRMEAVRVRLPNSLSAFIALLVHLGRVGFPAHWLSEFLQSVLKDDLTTDIAPYRGKLPIPLSDLQRRVPRRKVCLHPLQAEMENLLATAYRGLPFALALPDGFATSPDEIGLYETQIEPTLMNAMMPMLNNNDATNCLLFYKTNVASADNLVPRIGNIVEGQNPPKAGSMYIITAPVYVDTQAKVVRWSMSKARFGRMRYDQMKKEKWAVVLYRSDTSEAGECTLVGKVRWQPSDIIRDLVSQPTPLSKWKAVKQD</sequence>